<organism evidence="1">
    <name type="scientific">Aegilops tauschii</name>
    <name type="common">Tausch's goatgrass</name>
    <name type="synonym">Aegilops squarrosa</name>
    <dbReference type="NCBI Taxonomy" id="37682"/>
    <lineage>
        <taxon>Eukaryota</taxon>
        <taxon>Viridiplantae</taxon>
        <taxon>Streptophyta</taxon>
        <taxon>Embryophyta</taxon>
        <taxon>Tracheophyta</taxon>
        <taxon>Spermatophyta</taxon>
        <taxon>Magnoliopsida</taxon>
        <taxon>Liliopsida</taxon>
        <taxon>Poales</taxon>
        <taxon>Poaceae</taxon>
        <taxon>BOP clade</taxon>
        <taxon>Pooideae</taxon>
        <taxon>Triticodae</taxon>
        <taxon>Triticeae</taxon>
        <taxon>Triticinae</taxon>
        <taxon>Aegilops</taxon>
    </lineage>
</organism>
<proteinExistence type="predicted"/>
<name>N1QYS8_AEGTA</name>
<accession>N1QYS8</accession>
<evidence type="ECO:0000313" key="1">
    <source>
        <dbReference type="EnsemblPlants" id="EMT15874"/>
    </source>
</evidence>
<dbReference type="EnsemblPlants" id="EMT15874">
    <property type="protein sequence ID" value="EMT15874"/>
    <property type="gene ID" value="F775_20266"/>
</dbReference>
<dbReference type="AlphaFoldDB" id="N1QYS8"/>
<evidence type="ECO:0008006" key="2">
    <source>
        <dbReference type="Google" id="ProtNLM"/>
    </source>
</evidence>
<dbReference type="PANTHER" id="PTHR31672:SF2">
    <property type="entry name" value="F-BOX DOMAIN-CONTAINING PROTEIN"/>
    <property type="match status" value="1"/>
</dbReference>
<sequence length="373" mass="43067">MAEDATAGVNPLLSGLLDEIVTWEILVRLDPKSVLRCRAVRRDWRRVTSTRRFLLANHSRQPTLPIFDTSKFIDRVHYHIILTFDHRAANNTWRKKGLNLAARLDKGFRPVALCDGLLVLSKYNRPASGTCLSICNPATREHASLGPLWGDVLTPTYRRVPAVTEATPRYIGWPETASWCIHVPVMVRDCLHWYPTFYLSGRAYLSESKPVIVLDTIAESLRQMRAPIFPTDSYIFEMDGTLGIHNHNRDTQVIDIWVLQNYEREIWDFKYHIKLPITEISTFRGSDEHWDVGVISRDGDLLFLNYEREIWDFKYHIKLPITEISTFRGSDEHWDVGVISRDGDLLFLLKQSLVQHTFFPALEGYAVNTSPFV</sequence>
<dbReference type="InterPro" id="IPR050796">
    <property type="entry name" value="SCF_F-box_component"/>
</dbReference>
<dbReference type="PANTHER" id="PTHR31672">
    <property type="entry name" value="BNACNNG10540D PROTEIN"/>
    <property type="match status" value="1"/>
</dbReference>
<dbReference type="InterPro" id="IPR036047">
    <property type="entry name" value="F-box-like_dom_sf"/>
</dbReference>
<dbReference type="SUPFAM" id="SSF81383">
    <property type="entry name" value="F-box domain"/>
    <property type="match status" value="1"/>
</dbReference>
<protein>
    <recommendedName>
        <fullName evidence="2">F-box associated domain-containing protein</fullName>
    </recommendedName>
</protein>
<reference evidence="1" key="1">
    <citation type="submission" date="2015-06" db="UniProtKB">
        <authorList>
            <consortium name="EnsemblPlants"/>
        </authorList>
    </citation>
    <scope>IDENTIFICATION</scope>
</reference>